<feature type="transmembrane region" description="Helical" evidence="1">
    <location>
        <begin position="120"/>
        <end position="141"/>
    </location>
</feature>
<accession>A0A1F7YL22</accession>
<dbReference type="AlphaFoldDB" id="A0A1F7YL22"/>
<organism evidence="3 4">
    <name type="scientific">Candidatus Woesebacteria bacterium RIFCSPHIGHO2_01_FULL_39_28</name>
    <dbReference type="NCBI Taxonomy" id="1802496"/>
    <lineage>
        <taxon>Bacteria</taxon>
        <taxon>Candidatus Woeseibacteriota</taxon>
    </lineage>
</organism>
<dbReference type="EMBL" id="MGGI01000001">
    <property type="protein sequence ID" value="OGM28036.1"/>
    <property type="molecule type" value="Genomic_DNA"/>
</dbReference>
<name>A0A1F7YL22_9BACT</name>
<evidence type="ECO:0000313" key="4">
    <source>
        <dbReference type="Proteomes" id="UP000178851"/>
    </source>
</evidence>
<feature type="transmembrane region" description="Helical" evidence="1">
    <location>
        <begin position="75"/>
        <end position="108"/>
    </location>
</feature>
<feature type="signal peptide" evidence="2">
    <location>
        <begin position="1"/>
        <end position="26"/>
    </location>
</feature>
<keyword evidence="1" id="KW-0812">Transmembrane</keyword>
<keyword evidence="2" id="KW-0732">Signal</keyword>
<evidence type="ECO:0000256" key="1">
    <source>
        <dbReference type="SAM" id="Phobius"/>
    </source>
</evidence>
<proteinExistence type="predicted"/>
<reference evidence="3 4" key="1">
    <citation type="journal article" date="2016" name="Nat. Commun.">
        <title>Thousands of microbial genomes shed light on interconnected biogeochemical processes in an aquifer system.</title>
        <authorList>
            <person name="Anantharaman K."/>
            <person name="Brown C.T."/>
            <person name="Hug L.A."/>
            <person name="Sharon I."/>
            <person name="Castelle C.J."/>
            <person name="Probst A.J."/>
            <person name="Thomas B.C."/>
            <person name="Singh A."/>
            <person name="Wilkins M.J."/>
            <person name="Karaoz U."/>
            <person name="Brodie E.L."/>
            <person name="Williams K.H."/>
            <person name="Hubbard S.S."/>
            <person name="Banfield J.F."/>
        </authorList>
    </citation>
    <scope>NUCLEOTIDE SEQUENCE [LARGE SCALE GENOMIC DNA]</scope>
</reference>
<evidence type="ECO:0000313" key="3">
    <source>
        <dbReference type="EMBL" id="OGM28036.1"/>
    </source>
</evidence>
<comment type="caution">
    <text evidence="3">The sequence shown here is derived from an EMBL/GenBank/DDBJ whole genome shotgun (WGS) entry which is preliminary data.</text>
</comment>
<gene>
    <name evidence="3" type="ORF">A2627_00645</name>
</gene>
<feature type="chain" id="PRO_5009533826" evidence="2">
    <location>
        <begin position="27"/>
        <end position="154"/>
    </location>
</feature>
<protein>
    <submittedName>
        <fullName evidence="3">Uncharacterized protein</fullName>
    </submittedName>
</protein>
<evidence type="ECO:0000256" key="2">
    <source>
        <dbReference type="SAM" id="SignalP"/>
    </source>
</evidence>
<dbReference type="Proteomes" id="UP000178851">
    <property type="component" value="Unassembled WGS sequence"/>
</dbReference>
<keyword evidence="1" id="KW-1133">Transmembrane helix</keyword>
<sequence length="154" mass="15828">MKKSLLLIFSLILFLLSALNPKTTFSCTASCYPSGGGPPSCVGQCFDCAGCSTNGIDVGLTFNSPFGRTLGFGNLVSIILSNAIVIASIIMLFLLIFGGISVILSAGSGSAEGAAKGKQAITAAVIGFVIIFAAYWIILIVERITGLKILNSGI</sequence>
<keyword evidence="1" id="KW-0472">Membrane</keyword>